<feature type="transmembrane region" description="Helical" evidence="1">
    <location>
        <begin position="12"/>
        <end position="30"/>
    </location>
</feature>
<evidence type="ECO:0000313" key="2">
    <source>
        <dbReference type="EMBL" id="OGL70790.1"/>
    </source>
</evidence>
<accession>A0A1F7TXN9</accession>
<sequence length="129" mass="14346">MITPSSSRAVEWILRVAVAGEFIGHGVFSLQHKAGWFAYYASVGIAEPTAGTFMTLVGLLDLLVAVIVMIRPLRLALLWAVFWTFVTALIRPISGEPIWDFIERFANIGAPLALLFLVGMPKRMKEWLT</sequence>
<feature type="transmembrane region" description="Helical" evidence="1">
    <location>
        <begin position="101"/>
        <end position="120"/>
    </location>
</feature>
<dbReference type="EMBL" id="MGDX01000024">
    <property type="protein sequence ID" value="OGL70790.1"/>
    <property type="molecule type" value="Genomic_DNA"/>
</dbReference>
<dbReference type="Proteomes" id="UP000177097">
    <property type="component" value="Unassembled WGS sequence"/>
</dbReference>
<protein>
    <recommendedName>
        <fullName evidence="4">DoxX family protein</fullName>
    </recommendedName>
</protein>
<evidence type="ECO:0008006" key="4">
    <source>
        <dbReference type="Google" id="ProtNLM"/>
    </source>
</evidence>
<keyword evidence="1" id="KW-1133">Transmembrane helix</keyword>
<keyword evidence="1" id="KW-0472">Membrane</keyword>
<feature type="transmembrane region" description="Helical" evidence="1">
    <location>
        <begin position="77"/>
        <end position="95"/>
    </location>
</feature>
<gene>
    <name evidence="2" type="ORF">A3C17_02280</name>
</gene>
<proteinExistence type="predicted"/>
<keyword evidence="1" id="KW-0812">Transmembrane</keyword>
<comment type="caution">
    <text evidence="2">The sequence shown here is derived from an EMBL/GenBank/DDBJ whole genome shotgun (WGS) entry which is preliminary data.</text>
</comment>
<dbReference type="AlphaFoldDB" id="A0A1F7TXN9"/>
<organism evidence="2 3">
    <name type="scientific">Candidatus Uhrbacteria bacterium RIFCSPHIGHO2_02_FULL_53_13</name>
    <dbReference type="NCBI Taxonomy" id="1802389"/>
    <lineage>
        <taxon>Bacteria</taxon>
        <taxon>Candidatus Uhriibacteriota</taxon>
    </lineage>
</organism>
<reference evidence="2 3" key="1">
    <citation type="journal article" date="2016" name="Nat. Commun.">
        <title>Thousands of microbial genomes shed light on interconnected biogeochemical processes in an aquifer system.</title>
        <authorList>
            <person name="Anantharaman K."/>
            <person name="Brown C.T."/>
            <person name="Hug L.A."/>
            <person name="Sharon I."/>
            <person name="Castelle C.J."/>
            <person name="Probst A.J."/>
            <person name="Thomas B.C."/>
            <person name="Singh A."/>
            <person name="Wilkins M.J."/>
            <person name="Karaoz U."/>
            <person name="Brodie E.L."/>
            <person name="Williams K.H."/>
            <person name="Hubbard S.S."/>
            <person name="Banfield J.F."/>
        </authorList>
    </citation>
    <scope>NUCLEOTIDE SEQUENCE [LARGE SCALE GENOMIC DNA]</scope>
</reference>
<name>A0A1F7TXN9_9BACT</name>
<evidence type="ECO:0000256" key="1">
    <source>
        <dbReference type="SAM" id="Phobius"/>
    </source>
</evidence>
<feature type="transmembrane region" description="Helical" evidence="1">
    <location>
        <begin position="50"/>
        <end position="70"/>
    </location>
</feature>
<evidence type="ECO:0000313" key="3">
    <source>
        <dbReference type="Proteomes" id="UP000177097"/>
    </source>
</evidence>